<proteinExistence type="predicted"/>
<name>A0A382XTV2_9ZZZZ</name>
<reference evidence="1" key="1">
    <citation type="submission" date="2018-05" db="EMBL/GenBank/DDBJ databases">
        <authorList>
            <person name="Lanie J.A."/>
            <person name="Ng W.-L."/>
            <person name="Kazmierczak K.M."/>
            <person name="Andrzejewski T.M."/>
            <person name="Davidsen T.M."/>
            <person name="Wayne K.J."/>
            <person name="Tettelin H."/>
            <person name="Glass J.I."/>
            <person name="Rusch D."/>
            <person name="Podicherti R."/>
            <person name="Tsui H.-C.T."/>
            <person name="Winkler M.E."/>
        </authorList>
    </citation>
    <scope>NUCLEOTIDE SEQUENCE</scope>
</reference>
<organism evidence="1">
    <name type="scientific">marine metagenome</name>
    <dbReference type="NCBI Taxonomy" id="408172"/>
    <lineage>
        <taxon>unclassified sequences</taxon>
        <taxon>metagenomes</taxon>
        <taxon>ecological metagenomes</taxon>
    </lineage>
</organism>
<feature type="non-terminal residue" evidence="1">
    <location>
        <position position="27"/>
    </location>
</feature>
<dbReference type="EMBL" id="UINC01170059">
    <property type="protein sequence ID" value="SVD73911.1"/>
    <property type="molecule type" value="Genomic_DNA"/>
</dbReference>
<sequence>MTQEFICPTEIFCLLEILKWEGGHTSN</sequence>
<evidence type="ECO:0000313" key="1">
    <source>
        <dbReference type="EMBL" id="SVD73911.1"/>
    </source>
</evidence>
<dbReference type="AlphaFoldDB" id="A0A382XTV2"/>
<accession>A0A382XTV2</accession>
<protein>
    <submittedName>
        <fullName evidence="1">Uncharacterized protein</fullName>
    </submittedName>
</protein>
<gene>
    <name evidence="1" type="ORF">METZ01_LOCUS426765</name>
</gene>